<dbReference type="SMART" id="SM00470">
    <property type="entry name" value="ParB"/>
    <property type="match status" value="1"/>
</dbReference>
<evidence type="ECO:0000256" key="5">
    <source>
        <dbReference type="ARBA" id="ARBA00022747"/>
    </source>
</evidence>
<evidence type="ECO:0000313" key="10">
    <source>
        <dbReference type="EMBL" id="GAA4057734.1"/>
    </source>
</evidence>
<keyword evidence="4" id="KW-0949">S-adenosyl-L-methionine</keyword>
<comment type="caution">
    <text evidence="10">The sequence shown here is derived from an EMBL/GenBank/DDBJ whole genome shotgun (WGS) entry which is preliminary data.</text>
</comment>
<dbReference type="Gene3D" id="3.90.1530.10">
    <property type="entry name" value="Conserved hypothetical protein from pyrococcus furiosus pfu- 392566-001, ParB domain"/>
    <property type="match status" value="1"/>
</dbReference>
<evidence type="ECO:0000313" key="11">
    <source>
        <dbReference type="Proteomes" id="UP001500426"/>
    </source>
</evidence>
<dbReference type="Gene3D" id="3.40.50.150">
    <property type="entry name" value="Vaccinia Virus protein VP39"/>
    <property type="match status" value="1"/>
</dbReference>
<evidence type="ECO:0000256" key="3">
    <source>
        <dbReference type="ARBA" id="ARBA00022679"/>
    </source>
</evidence>
<evidence type="ECO:0000256" key="6">
    <source>
        <dbReference type="ARBA" id="ARBA00023125"/>
    </source>
</evidence>
<evidence type="ECO:0000259" key="9">
    <source>
        <dbReference type="SMART" id="SM00470"/>
    </source>
</evidence>
<sequence length="486" mass="56356">MKTKTLTSVSVVNPQKLKINSTTHLLYVIPSNYEEILNNIREFGILTPLLVNKDYVVISGNLRLKIAIELKLKKVPVVFTDTPNEMMDILAVSSNKFRTKSMVDIASEIRFYDEYYSLRRGERTDLNPQMKLVKDEKDSAYKSIGQYRINKIKSIEKKLKKLHGNTEYSIDILNKQLRKIDEDVCTLNELDKKLERELLNKCNEENKGLKYEIKTQMVSIFNKDCIDMSELKNGMIQTIITSPPYYWMFDYGTGKDQNGQEKTVEEYVENLVRIFDEAKRVLKDDGSLFVNINDCVIKGIYQSVPELFLIEMKKRGWLYVDCYFWLKSNPRYTQGKRSVRNFEPIYHFVKSEDYYYTQDWVLSINDPENNISLSKSGFKPKLKSGLDYRDKVLSTSSSNTQELRDKCKKENLPMENSCTFPIMLPTIFVLSTSKPGDLILDMFSGTGTTAESCILLDRKYVGYEVNPLFIKASEIRLSDYELGQVA</sequence>
<evidence type="ECO:0000256" key="7">
    <source>
        <dbReference type="ARBA" id="ARBA00049120"/>
    </source>
</evidence>
<reference evidence="11" key="1">
    <citation type="journal article" date="2019" name="Int. J. Syst. Evol. Microbiol.">
        <title>The Global Catalogue of Microorganisms (GCM) 10K type strain sequencing project: providing services to taxonomists for standard genome sequencing and annotation.</title>
        <authorList>
            <consortium name="The Broad Institute Genomics Platform"/>
            <consortium name="The Broad Institute Genome Sequencing Center for Infectious Disease"/>
            <person name="Wu L."/>
            <person name="Ma J."/>
        </authorList>
    </citation>
    <scope>NUCLEOTIDE SEQUENCE [LARGE SCALE GENOMIC DNA]</scope>
    <source>
        <strain evidence="11">JCM 17068</strain>
    </source>
</reference>
<dbReference type="PROSITE" id="PS00093">
    <property type="entry name" value="N4_MTASE"/>
    <property type="match status" value="1"/>
</dbReference>
<dbReference type="InterPro" id="IPR029063">
    <property type="entry name" value="SAM-dependent_MTases_sf"/>
</dbReference>
<dbReference type="EMBL" id="BAABCS010000021">
    <property type="protein sequence ID" value="GAA4057734.1"/>
    <property type="molecule type" value="Genomic_DNA"/>
</dbReference>
<dbReference type="Pfam" id="PF02195">
    <property type="entry name" value="ParB_N"/>
    <property type="match status" value="1"/>
</dbReference>
<dbReference type="InterPro" id="IPR001091">
    <property type="entry name" value="RM_Methyltransferase"/>
</dbReference>
<gene>
    <name evidence="10" type="ORF">GCM10022388_25590</name>
</gene>
<keyword evidence="2" id="KW-0489">Methyltransferase</keyword>
<feature type="domain" description="ParB-like N-terminal" evidence="9">
    <location>
        <begin position="15"/>
        <end position="96"/>
    </location>
</feature>
<keyword evidence="6" id="KW-0238">DNA-binding</keyword>
<dbReference type="EC" id="2.1.1.-" evidence="8"/>
<keyword evidence="3" id="KW-0808">Transferase</keyword>
<dbReference type="Pfam" id="PF01555">
    <property type="entry name" value="N6_N4_Mtase"/>
    <property type="match status" value="1"/>
</dbReference>
<comment type="catalytic activity">
    <reaction evidence="7">
        <text>a 2'-deoxycytidine in DNA + S-adenosyl-L-methionine = an N(4)-methyl-2'-deoxycytidine in DNA + S-adenosyl-L-homocysteine + H(+)</text>
        <dbReference type="Rhea" id="RHEA:16857"/>
        <dbReference type="Rhea" id="RHEA-COMP:11369"/>
        <dbReference type="Rhea" id="RHEA-COMP:13674"/>
        <dbReference type="ChEBI" id="CHEBI:15378"/>
        <dbReference type="ChEBI" id="CHEBI:57856"/>
        <dbReference type="ChEBI" id="CHEBI:59789"/>
        <dbReference type="ChEBI" id="CHEBI:85452"/>
        <dbReference type="ChEBI" id="CHEBI:137933"/>
        <dbReference type="EC" id="2.1.1.113"/>
    </reaction>
</comment>
<dbReference type="InterPro" id="IPR017985">
    <property type="entry name" value="MeTrfase_CN4_CS"/>
</dbReference>
<dbReference type="InterPro" id="IPR003115">
    <property type="entry name" value="ParB_N"/>
</dbReference>
<comment type="similarity">
    <text evidence="1">Belongs to the N(4)/N(6)-methyltransferase family. N(4) subfamily.</text>
</comment>
<dbReference type="InterPro" id="IPR036086">
    <property type="entry name" value="ParB/Sulfiredoxin_sf"/>
</dbReference>
<dbReference type="SUPFAM" id="SSF110849">
    <property type="entry name" value="ParB/Sulfiredoxin"/>
    <property type="match status" value="1"/>
</dbReference>
<evidence type="ECO:0000256" key="1">
    <source>
        <dbReference type="ARBA" id="ARBA00010203"/>
    </source>
</evidence>
<accession>A0ABP7V221</accession>
<dbReference type="InterPro" id="IPR002941">
    <property type="entry name" value="DNA_methylase_N4/N6"/>
</dbReference>
<evidence type="ECO:0000256" key="2">
    <source>
        <dbReference type="ARBA" id="ARBA00022603"/>
    </source>
</evidence>
<dbReference type="RefSeq" id="WP_345095221.1">
    <property type="nucleotide sequence ID" value="NZ_BAABCS010000021.1"/>
</dbReference>
<dbReference type="Proteomes" id="UP001500426">
    <property type="component" value="Unassembled WGS sequence"/>
</dbReference>
<proteinExistence type="inferred from homology"/>
<organism evidence="10 11">
    <name type="scientific">Flavobacterium chungnamense</name>
    <dbReference type="NCBI Taxonomy" id="706182"/>
    <lineage>
        <taxon>Bacteria</taxon>
        <taxon>Pseudomonadati</taxon>
        <taxon>Bacteroidota</taxon>
        <taxon>Flavobacteriia</taxon>
        <taxon>Flavobacteriales</taxon>
        <taxon>Flavobacteriaceae</taxon>
        <taxon>Flavobacterium</taxon>
    </lineage>
</organism>
<keyword evidence="5" id="KW-0680">Restriction system</keyword>
<evidence type="ECO:0000256" key="8">
    <source>
        <dbReference type="RuleBase" id="RU362026"/>
    </source>
</evidence>
<protein>
    <recommendedName>
        <fullName evidence="8">Methyltransferase</fullName>
        <ecNumber evidence="8">2.1.1.-</ecNumber>
    </recommendedName>
</protein>
<name>A0ABP7V221_9FLAO</name>
<keyword evidence="11" id="KW-1185">Reference proteome</keyword>
<dbReference type="PRINTS" id="PR00508">
    <property type="entry name" value="S21N4MTFRASE"/>
</dbReference>
<dbReference type="SUPFAM" id="SSF53335">
    <property type="entry name" value="S-adenosyl-L-methionine-dependent methyltransferases"/>
    <property type="match status" value="1"/>
</dbReference>
<evidence type="ECO:0000256" key="4">
    <source>
        <dbReference type="ARBA" id="ARBA00022691"/>
    </source>
</evidence>